<dbReference type="AlphaFoldDB" id="A0ABD2JQC0"/>
<keyword evidence="1" id="KW-0472">Membrane</keyword>
<evidence type="ECO:0000313" key="2">
    <source>
        <dbReference type="EMBL" id="KAL3092821.1"/>
    </source>
</evidence>
<protein>
    <recommendedName>
        <fullName evidence="4">Transmembrane protein</fullName>
    </recommendedName>
</protein>
<organism evidence="2 3">
    <name type="scientific">Heterodera schachtii</name>
    <name type="common">Sugarbeet cyst nematode worm</name>
    <name type="synonym">Tylenchus schachtii</name>
    <dbReference type="NCBI Taxonomy" id="97005"/>
    <lineage>
        <taxon>Eukaryota</taxon>
        <taxon>Metazoa</taxon>
        <taxon>Ecdysozoa</taxon>
        <taxon>Nematoda</taxon>
        <taxon>Chromadorea</taxon>
        <taxon>Rhabditida</taxon>
        <taxon>Tylenchina</taxon>
        <taxon>Tylenchomorpha</taxon>
        <taxon>Tylenchoidea</taxon>
        <taxon>Heteroderidae</taxon>
        <taxon>Heteroderinae</taxon>
        <taxon>Heterodera</taxon>
    </lineage>
</organism>
<keyword evidence="1" id="KW-1133">Transmembrane helix</keyword>
<accession>A0ABD2JQC0</accession>
<comment type="caution">
    <text evidence="2">The sequence shown here is derived from an EMBL/GenBank/DDBJ whole genome shotgun (WGS) entry which is preliminary data.</text>
</comment>
<reference evidence="2 3" key="1">
    <citation type="submission" date="2024-10" db="EMBL/GenBank/DDBJ databases">
        <authorList>
            <person name="Kim D."/>
        </authorList>
    </citation>
    <scope>NUCLEOTIDE SEQUENCE [LARGE SCALE GENOMIC DNA]</scope>
    <source>
        <strain evidence="2">Taebaek</strain>
    </source>
</reference>
<dbReference type="Proteomes" id="UP001620645">
    <property type="component" value="Unassembled WGS sequence"/>
</dbReference>
<keyword evidence="3" id="KW-1185">Reference proteome</keyword>
<proteinExistence type="predicted"/>
<keyword evidence="1" id="KW-0812">Transmembrane</keyword>
<evidence type="ECO:0000313" key="3">
    <source>
        <dbReference type="Proteomes" id="UP001620645"/>
    </source>
</evidence>
<evidence type="ECO:0008006" key="4">
    <source>
        <dbReference type="Google" id="ProtNLM"/>
    </source>
</evidence>
<feature type="transmembrane region" description="Helical" evidence="1">
    <location>
        <begin position="44"/>
        <end position="65"/>
    </location>
</feature>
<sequence length="66" mass="6950">MPPTTTKATTKESKNGGEQKLEIFVPYNNSDIGGDCAEIVHSSFIIVIGIALLTIIGTSFCGHVLA</sequence>
<dbReference type="EMBL" id="JBICCN010000117">
    <property type="protein sequence ID" value="KAL3092821.1"/>
    <property type="molecule type" value="Genomic_DNA"/>
</dbReference>
<name>A0ABD2JQC0_HETSC</name>
<gene>
    <name evidence="2" type="ORF">niasHS_005245</name>
</gene>
<evidence type="ECO:0000256" key="1">
    <source>
        <dbReference type="SAM" id="Phobius"/>
    </source>
</evidence>